<sequence>MSDKKNKSQYLRRSNDLQDSSPEIFLVSEPQPPTPKKPTPSSSKEPSFSPLGELFFGGEKYLLQDVSPELLDRLLEEPLSSEGNSSDSNSDVEVQEDDSDLEDESVEIPVQQTPERIRPIQMNPPSFVWHPHPVRIPFVPFSSTRTIKILPDGEDPVDYFRLLLTDEIVDDIVSKSNKYAKHVRITKWRPLTRPEFFVFLGLTFHTGTIRMPRLGDYWLNTSFRRGIIPCFHAIMSKERYLAVLQILHFATNPRPTDPTDRLYKIRDLITYFNTRMTEVYSPGHESSPNETLILWRGRQSIPKRGHQYDLKMLMLTEPAGLFIQFLLYGGSAHKKLDSPYHMDGFYNNGPMVTDALQESRIDQLLAYYPSSLKTLNWYKKLAIHLFQILLVNSHLLYDMVSISATTKTFFEFRLDVIESLVFLDYPNRPYLKPVSSLPTSGGHYPSQDDKCTSGPRIGRYPLFMCQLCSKKKTKRKTTYYCKGCTSDVKIGLCPTCFEEWHEESWFN</sequence>
<keyword evidence="4" id="KW-1185">Reference proteome</keyword>
<accession>A0A8J6HD24</accession>
<evidence type="ECO:0000256" key="1">
    <source>
        <dbReference type="SAM" id="MobiDB-lite"/>
    </source>
</evidence>
<reference evidence="3" key="1">
    <citation type="journal article" date="2020" name="J Insects Food Feed">
        <title>The yellow mealworm (Tenebrio molitor) genome: a resource for the emerging insects as food and feed industry.</title>
        <authorList>
            <person name="Eriksson T."/>
            <person name="Andere A."/>
            <person name="Kelstrup H."/>
            <person name="Emery V."/>
            <person name="Picard C."/>
        </authorList>
    </citation>
    <scope>NUCLEOTIDE SEQUENCE</scope>
    <source>
        <strain evidence="3">Stoneville</strain>
        <tissue evidence="3">Whole head</tissue>
    </source>
</reference>
<reference evidence="3" key="2">
    <citation type="submission" date="2021-08" db="EMBL/GenBank/DDBJ databases">
        <authorList>
            <person name="Eriksson T."/>
        </authorList>
    </citation>
    <scope>NUCLEOTIDE SEQUENCE</scope>
    <source>
        <strain evidence="3">Stoneville</strain>
        <tissue evidence="3">Whole head</tissue>
    </source>
</reference>
<feature type="compositionally biased region" description="Polar residues" evidence="1">
    <location>
        <begin position="8"/>
        <end position="21"/>
    </location>
</feature>
<evidence type="ECO:0000259" key="2">
    <source>
        <dbReference type="Pfam" id="PF13843"/>
    </source>
</evidence>
<feature type="compositionally biased region" description="Low complexity" evidence="1">
    <location>
        <begin position="39"/>
        <end position="50"/>
    </location>
</feature>
<feature type="region of interest" description="Disordered" evidence="1">
    <location>
        <begin position="78"/>
        <end position="107"/>
    </location>
</feature>
<gene>
    <name evidence="3" type="ORF">GEV33_010554</name>
</gene>
<feature type="compositionally biased region" description="Acidic residues" evidence="1">
    <location>
        <begin position="93"/>
        <end position="106"/>
    </location>
</feature>
<evidence type="ECO:0000313" key="4">
    <source>
        <dbReference type="Proteomes" id="UP000719412"/>
    </source>
</evidence>
<feature type="compositionally biased region" description="Low complexity" evidence="1">
    <location>
        <begin position="78"/>
        <end position="92"/>
    </location>
</feature>
<dbReference type="PANTHER" id="PTHR46599:SF3">
    <property type="entry name" value="PIGGYBAC TRANSPOSABLE ELEMENT-DERIVED PROTEIN 4"/>
    <property type="match status" value="1"/>
</dbReference>
<proteinExistence type="predicted"/>
<protein>
    <recommendedName>
        <fullName evidence="2">PiggyBac transposable element-derived protein domain-containing protein</fullName>
    </recommendedName>
</protein>
<name>A0A8J6HD24_TENMO</name>
<feature type="domain" description="PiggyBac transposable element-derived protein" evidence="2">
    <location>
        <begin position="155"/>
        <end position="339"/>
    </location>
</feature>
<dbReference type="EMBL" id="JABDTM020026205">
    <property type="protein sequence ID" value="KAH0812236.1"/>
    <property type="molecule type" value="Genomic_DNA"/>
</dbReference>
<dbReference type="PANTHER" id="PTHR46599">
    <property type="entry name" value="PIGGYBAC TRANSPOSABLE ELEMENT-DERIVED PROTEIN 4"/>
    <property type="match status" value="1"/>
</dbReference>
<dbReference type="Pfam" id="PF13843">
    <property type="entry name" value="DDE_Tnp_1_7"/>
    <property type="match status" value="1"/>
</dbReference>
<dbReference type="InterPro" id="IPR029526">
    <property type="entry name" value="PGBD"/>
</dbReference>
<feature type="region of interest" description="Disordered" evidence="1">
    <location>
        <begin position="1"/>
        <end position="51"/>
    </location>
</feature>
<evidence type="ECO:0000313" key="3">
    <source>
        <dbReference type="EMBL" id="KAH0812236.1"/>
    </source>
</evidence>
<dbReference type="Proteomes" id="UP000719412">
    <property type="component" value="Unassembled WGS sequence"/>
</dbReference>
<organism evidence="3 4">
    <name type="scientific">Tenebrio molitor</name>
    <name type="common">Yellow mealworm beetle</name>
    <dbReference type="NCBI Taxonomy" id="7067"/>
    <lineage>
        <taxon>Eukaryota</taxon>
        <taxon>Metazoa</taxon>
        <taxon>Ecdysozoa</taxon>
        <taxon>Arthropoda</taxon>
        <taxon>Hexapoda</taxon>
        <taxon>Insecta</taxon>
        <taxon>Pterygota</taxon>
        <taxon>Neoptera</taxon>
        <taxon>Endopterygota</taxon>
        <taxon>Coleoptera</taxon>
        <taxon>Polyphaga</taxon>
        <taxon>Cucujiformia</taxon>
        <taxon>Tenebrionidae</taxon>
        <taxon>Tenebrio</taxon>
    </lineage>
</organism>
<comment type="caution">
    <text evidence="3">The sequence shown here is derived from an EMBL/GenBank/DDBJ whole genome shotgun (WGS) entry which is preliminary data.</text>
</comment>
<dbReference type="AlphaFoldDB" id="A0A8J6HD24"/>